<keyword evidence="6" id="KW-1185">Reference proteome</keyword>
<name>A0A514BVH6_9GAMM</name>
<gene>
    <name evidence="5" type="ORF">FKV23_15640</name>
</gene>
<organism evidence="5 6">
    <name type="scientific">Marilutibacter alkalisoli</name>
    <dbReference type="NCBI Taxonomy" id="2591633"/>
    <lineage>
        <taxon>Bacteria</taxon>
        <taxon>Pseudomonadati</taxon>
        <taxon>Pseudomonadota</taxon>
        <taxon>Gammaproteobacteria</taxon>
        <taxon>Lysobacterales</taxon>
        <taxon>Lysobacteraceae</taxon>
        <taxon>Marilutibacter</taxon>
    </lineage>
</organism>
<reference evidence="5 6" key="1">
    <citation type="submission" date="2019-06" db="EMBL/GenBank/DDBJ databases">
        <title>Lysobacter alkalisoli sp. nov. isolated from saline-alkali soil.</title>
        <authorList>
            <person name="Sun J.-Q."/>
            <person name="Xu L."/>
        </authorList>
    </citation>
    <scope>NUCLEOTIDE SEQUENCE [LARGE SCALE GENOMIC DNA]</scope>
    <source>
        <strain evidence="5 6">SJ-36</strain>
    </source>
</reference>
<feature type="transmembrane region" description="Helical" evidence="2">
    <location>
        <begin position="488"/>
        <end position="507"/>
    </location>
</feature>
<proteinExistence type="predicted"/>
<dbReference type="NCBIfam" id="TIGR03505">
    <property type="entry name" value="FimV_core"/>
    <property type="match status" value="1"/>
</dbReference>
<feature type="chain" id="PRO_5022048996" description="FimV N-terminal domain-containing protein" evidence="3">
    <location>
        <begin position="23"/>
        <end position="530"/>
    </location>
</feature>
<dbReference type="AlphaFoldDB" id="A0A514BVH6"/>
<dbReference type="OrthoDB" id="5298707at2"/>
<evidence type="ECO:0000256" key="3">
    <source>
        <dbReference type="SAM" id="SignalP"/>
    </source>
</evidence>
<feature type="compositionally biased region" description="Low complexity" evidence="1">
    <location>
        <begin position="213"/>
        <end position="228"/>
    </location>
</feature>
<keyword evidence="2" id="KW-0812">Transmembrane</keyword>
<dbReference type="KEGG" id="lyj:FKV23_15640"/>
<evidence type="ECO:0000256" key="1">
    <source>
        <dbReference type="SAM" id="MobiDB-lite"/>
    </source>
</evidence>
<evidence type="ECO:0000256" key="2">
    <source>
        <dbReference type="SAM" id="Phobius"/>
    </source>
</evidence>
<dbReference type="Proteomes" id="UP000317199">
    <property type="component" value="Chromosome"/>
</dbReference>
<accession>A0A514BVH6</accession>
<dbReference type="InterPro" id="IPR020012">
    <property type="entry name" value="LysM_FimV"/>
</dbReference>
<evidence type="ECO:0000313" key="6">
    <source>
        <dbReference type="Proteomes" id="UP000317199"/>
    </source>
</evidence>
<dbReference type="RefSeq" id="WP_141624694.1">
    <property type="nucleotide sequence ID" value="NZ_CP041242.1"/>
</dbReference>
<keyword evidence="2" id="KW-1133">Transmembrane helix</keyword>
<keyword evidence="3" id="KW-0732">Signal</keyword>
<feature type="compositionally biased region" description="Pro residues" evidence="1">
    <location>
        <begin position="229"/>
        <end position="238"/>
    </location>
</feature>
<evidence type="ECO:0000259" key="4">
    <source>
        <dbReference type="Pfam" id="PF25800"/>
    </source>
</evidence>
<sequence length="530" mass="56036">MRWMLLSLILAAMTQAAMPARAMDMEPIAVRSAIGEPLLAEIPIKASPEELRSLRAELAPPVVFARVGLSRPRGAVADLRFSIRDTGGQPAIRITTVNPVSEEFFTFLIQLDWDAGRMIREFSIALREPTSMPATALPVIELPGVSEPPLSKPVELPSVELSFVEPPLEPPPLAAPIAVVATRPIAAPASPAAADPPAAPIPLQTRPPPAAAPPAVAAPPSLAASPTPTASPAPQPEAPPERTASATPSNPSQTNSPRTSLPAPAPRPVQPLPGGAQHGPVKSGETLTRIAARIDGAGAMHEQALAALLLANPEAFIDGNINRLMQGATLQLPAHATLASIDPGHARDLVRLQIREWQEGPGSVPPAEMAAALAAVRTGMQQATETTPVSLALPRLEIAPPERELSSEPDIKPDITGIGSAGATTLHRETLASRDAEIEYLKQRVTELEGSHDELQQVITLQDNALATAQERLTQAEGDGWISVRSSWLWSGLAGLLFLGGLAGLWLRRKRGRNASIETAAPRRSRWHRA</sequence>
<keyword evidence="2" id="KW-0472">Membrane</keyword>
<dbReference type="InterPro" id="IPR057840">
    <property type="entry name" value="FimV_N"/>
</dbReference>
<dbReference type="EMBL" id="CP041242">
    <property type="protein sequence ID" value="QDH71362.1"/>
    <property type="molecule type" value="Genomic_DNA"/>
</dbReference>
<feature type="signal peptide" evidence="3">
    <location>
        <begin position="1"/>
        <end position="22"/>
    </location>
</feature>
<protein>
    <recommendedName>
        <fullName evidence="4">FimV N-terminal domain-containing protein</fullName>
    </recommendedName>
</protein>
<evidence type="ECO:0000313" key="5">
    <source>
        <dbReference type="EMBL" id="QDH71362.1"/>
    </source>
</evidence>
<feature type="compositionally biased region" description="Pro residues" evidence="1">
    <location>
        <begin position="197"/>
        <end position="212"/>
    </location>
</feature>
<feature type="compositionally biased region" description="Polar residues" evidence="1">
    <location>
        <begin position="245"/>
        <end position="259"/>
    </location>
</feature>
<feature type="domain" description="FimV N-terminal" evidence="4">
    <location>
        <begin position="24"/>
        <end position="129"/>
    </location>
</feature>
<feature type="region of interest" description="Disordered" evidence="1">
    <location>
        <begin position="189"/>
        <end position="283"/>
    </location>
</feature>
<dbReference type="Pfam" id="PF25800">
    <property type="entry name" value="FimV_N"/>
    <property type="match status" value="1"/>
</dbReference>